<sequence length="678" mass="77436">MSAITILYIALAAIFALGFSFFQYLFKIKGKGRDGFILFFLRSASVFILLLLLINPKITSRSFEVEKPNLVLAVDNSASVAHLGQADSLLKYAERLRSSEELQERFNITSINFGQKVSAETNPEFNEPQTDINSALENIGELFKRKSTAVILMTDGNQSLGRDYSYFQKEQNQRILPLVIGDTTRYADLYLSNLNVNRYAFLNNRFPVEAIVNYTGDEPVTTKFQVKAGESVLYSRNLELSKENNSVLIETTLPATGLGVRTYQAVLTPGNSEKNLINNAEKFAVEVIDERTNILLLSSITHPDLGAIKQAVESNKQRNLEIRYLDNKKIELKDYQLVVMYQPNLNFKSVLEQLESDGGNVLLVTGTQTNWNFVNNNFGIIQKNYSSQPQEIFAVMNPNFGQFQFEDIGFSGFPPLVDKFGNLSVNSNSLNSLLYQKIEGMETRQPLIAIAENGNRKTGFLFGENIWRWRAASYLETKSFEEFDDFFGKIIQNLSSQKKRERLSLDYKSFYYGNEEVELTAQYFDENYNFDPGASLSIRFKAKESEEYTEAPFLLRENYYELKPGNLPEGGYEFTVSVEGSNIKRSGTFSIIDFDVEQQFNSANLQKLKLLANNNEEQVYYPDKLNGLITELVNDEHFTPVQKSREKSVPLIDWYYLLFLLAAFLAAEWFFRKYKGLI</sequence>
<protein>
    <submittedName>
        <fullName evidence="2">VWA domain-containing protein</fullName>
    </submittedName>
</protein>
<evidence type="ECO:0000313" key="2">
    <source>
        <dbReference type="EMBL" id="MFD1096019.1"/>
    </source>
</evidence>
<accession>A0ABW3NU53</accession>
<dbReference type="Proteomes" id="UP001597131">
    <property type="component" value="Unassembled WGS sequence"/>
</dbReference>
<keyword evidence="3" id="KW-1185">Reference proteome</keyword>
<dbReference type="PANTHER" id="PTHR37947:SF1">
    <property type="entry name" value="BLL2462 PROTEIN"/>
    <property type="match status" value="1"/>
</dbReference>
<keyword evidence="1" id="KW-1133">Transmembrane helix</keyword>
<dbReference type="PANTHER" id="PTHR37947">
    <property type="entry name" value="BLL2462 PROTEIN"/>
    <property type="match status" value="1"/>
</dbReference>
<proteinExistence type="predicted"/>
<name>A0ABW3NU53_9FLAO</name>
<dbReference type="InterPro" id="IPR036465">
    <property type="entry name" value="vWFA_dom_sf"/>
</dbReference>
<keyword evidence="1" id="KW-0812">Transmembrane</keyword>
<evidence type="ECO:0000313" key="3">
    <source>
        <dbReference type="Proteomes" id="UP001597131"/>
    </source>
</evidence>
<comment type="caution">
    <text evidence="2">The sequence shown here is derived from an EMBL/GenBank/DDBJ whole genome shotgun (WGS) entry which is preliminary data.</text>
</comment>
<dbReference type="SUPFAM" id="SSF53300">
    <property type="entry name" value="vWA-like"/>
    <property type="match status" value="1"/>
</dbReference>
<dbReference type="RefSeq" id="WP_380745211.1">
    <property type="nucleotide sequence ID" value="NZ_JBHTLI010000001.1"/>
</dbReference>
<feature type="transmembrane region" description="Helical" evidence="1">
    <location>
        <begin position="6"/>
        <end position="26"/>
    </location>
</feature>
<keyword evidence="1" id="KW-0472">Membrane</keyword>
<organism evidence="2 3">
    <name type="scientific">Salegentibacter chungangensis</name>
    <dbReference type="NCBI Taxonomy" id="1335724"/>
    <lineage>
        <taxon>Bacteria</taxon>
        <taxon>Pseudomonadati</taxon>
        <taxon>Bacteroidota</taxon>
        <taxon>Flavobacteriia</taxon>
        <taxon>Flavobacteriales</taxon>
        <taxon>Flavobacteriaceae</taxon>
        <taxon>Salegentibacter</taxon>
    </lineage>
</organism>
<feature type="transmembrane region" description="Helical" evidence="1">
    <location>
        <begin position="654"/>
        <end position="671"/>
    </location>
</feature>
<evidence type="ECO:0000256" key="1">
    <source>
        <dbReference type="SAM" id="Phobius"/>
    </source>
</evidence>
<gene>
    <name evidence="2" type="ORF">ACFQ3Q_09695</name>
</gene>
<feature type="transmembrane region" description="Helical" evidence="1">
    <location>
        <begin position="35"/>
        <end position="54"/>
    </location>
</feature>
<reference evidence="3" key="1">
    <citation type="journal article" date="2019" name="Int. J. Syst. Evol. Microbiol.">
        <title>The Global Catalogue of Microorganisms (GCM) 10K type strain sequencing project: providing services to taxonomists for standard genome sequencing and annotation.</title>
        <authorList>
            <consortium name="The Broad Institute Genomics Platform"/>
            <consortium name="The Broad Institute Genome Sequencing Center for Infectious Disease"/>
            <person name="Wu L."/>
            <person name="Ma J."/>
        </authorList>
    </citation>
    <scope>NUCLEOTIDE SEQUENCE [LARGE SCALE GENOMIC DNA]</scope>
    <source>
        <strain evidence="3">CCUG 64793</strain>
    </source>
</reference>
<dbReference type="EMBL" id="JBHTLI010000001">
    <property type="protein sequence ID" value="MFD1096019.1"/>
    <property type="molecule type" value="Genomic_DNA"/>
</dbReference>